<dbReference type="AlphaFoldDB" id="A0A1H8IUA4"/>
<dbReference type="OrthoDB" id="7391233at2"/>
<gene>
    <name evidence="2" type="ORF">SAMN05192583_3392</name>
</gene>
<sequence length="158" mass="16397">MRSALMILALAGATAAPALAQQAALPGAAKPRTAPSGPASVSRNAPVNGVLVLYGNERCPTDNDGNEVVVCTRRSANEQFRVPKELREFQITPQNESWAVRAQGATTEGVGANATGSCSVVGQSGQTGCFNQAVRANRAANKARAADQTDTDRIVKGY</sequence>
<dbReference type="Proteomes" id="UP000199206">
    <property type="component" value="Unassembled WGS sequence"/>
</dbReference>
<proteinExistence type="predicted"/>
<reference evidence="3" key="1">
    <citation type="submission" date="2016-10" db="EMBL/GenBank/DDBJ databases">
        <authorList>
            <person name="Varghese N."/>
            <person name="Submissions S."/>
        </authorList>
    </citation>
    <scope>NUCLEOTIDE SEQUENCE [LARGE SCALE GENOMIC DNA]</scope>
    <source>
        <strain evidence="3">S6-262</strain>
    </source>
</reference>
<dbReference type="RefSeq" id="WP_093666969.1">
    <property type="nucleotide sequence ID" value="NZ_FOCF01000011.1"/>
</dbReference>
<accession>A0A1H8IUA4</accession>
<dbReference type="STRING" id="1166340.SAMN05192583_3392"/>
<keyword evidence="3" id="KW-1185">Reference proteome</keyword>
<evidence type="ECO:0000313" key="3">
    <source>
        <dbReference type="Proteomes" id="UP000199206"/>
    </source>
</evidence>
<evidence type="ECO:0000313" key="2">
    <source>
        <dbReference type="EMBL" id="SEN72213.1"/>
    </source>
</evidence>
<feature type="chain" id="PRO_5011697655" evidence="1">
    <location>
        <begin position="21"/>
        <end position="158"/>
    </location>
</feature>
<dbReference type="EMBL" id="FOCF01000011">
    <property type="protein sequence ID" value="SEN72213.1"/>
    <property type="molecule type" value="Genomic_DNA"/>
</dbReference>
<keyword evidence="1" id="KW-0732">Signal</keyword>
<organism evidence="2 3">
    <name type="scientific">Sphingomonas gellani</name>
    <dbReference type="NCBI Taxonomy" id="1166340"/>
    <lineage>
        <taxon>Bacteria</taxon>
        <taxon>Pseudomonadati</taxon>
        <taxon>Pseudomonadota</taxon>
        <taxon>Alphaproteobacteria</taxon>
        <taxon>Sphingomonadales</taxon>
        <taxon>Sphingomonadaceae</taxon>
        <taxon>Sphingomonas</taxon>
    </lineage>
</organism>
<evidence type="ECO:0000256" key="1">
    <source>
        <dbReference type="SAM" id="SignalP"/>
    </source>
</evidence>
<feature type="signal peptide" evidence="1">
    <location>
        <begin position="1"/>
        <end position="20"/>
    </location>
</feature>
<protein>
    <submittedName>
        <fullName evidence="2">Uncharacterized protein</fullName>
    </submittedName>
</protein>
<name>A0A1H8IUA4_9SPHN</name>